<organism evidence="1">
    <name type="scientific">Rhizophora mucronata</name>
    <name type="common">Asiatic mangrove</name>
    <dbReference type="NCBI Taxonomy" id="61149"/>
    <lineage>
        <taxon>Eukaryota</taxon>
        <taxon>Viridiplantae</taxon>
        <taxon>Streptophyta</taxon>
        <taxon>Embryophyta</taxon>
        <taxon>Tracheophyta</taxon>
        <taxon>Spermatophyta</taxon>
        <taxon>Magnoliopsida</taxon>
        <taxon>eudicotyledons</taxon>
        <taxon>Gunneridae</taxon>
        <taxon>Pentapetalae</taxon>
        <taxon>rosids</taxon>
        <taxon>fabids</taxon>
        <taxon>Malpighiales</taxon>
        <taxon>Rhizophoraceae</taxon>
        <taxon>Rhizophora</taxon>
    </lineage>
</organism>
<evidence type="ECO:0000313" key="1">
    <source>
        <dbReference type="EMBL" id="MBX36558.1"/>
    </source>
</evidence>
<name>A0A2P2N272_RHIMU</name>
<dbReference type="AlphaFoldDB" id="A0A2P2N272"/>
<proteinExistence type="predicted"/>
<dbReference type="EMBL" id="GGEC01056074">
    <property type="protein sequence ID" value="MBX36558.1"/>
    <property type="molecule type" value="Transcribed_RNA"/>
</dbReference>
<protein>
    <submittedName>
        <fullName evidence="1">Uncharacterized protein</fullName>
    </submittedName>
</protein>
<accession>A0A2P2N272</accession>
<reference evidence="1" key="1">
    <citation type="submission" date="2018-02" db="EMBL/GenBank/DDBJ databases">
        <title>Rhizophora mucronata_Transcriptome.</title>
        <authorList>
            <person name="Meera S.P."/>
            <person name="Sreeshan A."/>
            <person name="Augustine A."/>
        </authorList>
    </citation>
    <scope>NUCLEOTIDE SEQUENCE</scope>
    <source>
        <tissue evidence="1">Leaf</tissue>
    </source>
</reference>
<sequence>MPLNQSNQPNQTASTLEMTMRLATPSLQKELKLNNQSTTAKFPS</sequence>